<evidence type="ECO:0000313" key="4">
    <source>
        <dbReference type="Proteomes" id="UP000245059"/>
    </source>
</evidence>
<keyword evidence="5" id="KW-1185">Reference proteome</keyword>
<reference evidence="4 5" key="2">
    <citation type="submission" date="2018-05" db="EMBL/GenBank/DDBJ databases">
        <title>Ignatzschineria dubaiensis sp. nov., isolated from necrotic foot tissues of dromedaries (Camelus dromedarius) and associated maggots in Dubai, United Arab Emirates.</title>
        <authorList>
            <person name="Tsang C.C."/>
            <person name="Tang J.Y.M."/>
            <person name="Fong J.Y.H."/>
            <person name="Kinne J."/>
            <person name="Lee H.H."/>
            <person name="Joseph M."/>
            <person name="Jose S."/>
            <person name="Schuster R.K."/>
            <person name="Tang Y."/>
            <person name="Sivakumar S."/>
            <person name="Chen J.H.K."/>
            <person name="Teng J.L.L."/>
            <person name="Lau S.K.P."/>
            <person name="Wernery U."/>
            <person name="Woo P.C.Y."/>
        </authorList>
    </citation>
    <scope>NUCLEOTIDE SEQUENCE [LARGE SCALE GENOMIC DNA]</scope>
    <source>
        <strain evidence="4">UAE-HKU57</strain>
        <strain evidence="5">UAE-HKU58</strain>
    </source>
</reference>
<dbReference type="OrthoDB" id="6638271at2"/>
<evidence type="ECO:0008006" key="6">
    <source>
        <dbReference type="Google" id="ProtNLM"/>
    </source>
</evidence>
<organism evidence="2 4">
    <name type="scientific">Ignatzschineria cameli</name>
    <dbReference type="NCBI Taxonomy" id="2182793"/>
    <lineage>
        <taxon>Bacteria</taxon>
        <taxon>Pseudomonadati</taxon>
        <taxon>Pseudomonadota</taxon>
        <taxon>Gammaproteobacteria</taxon>
        <taxon>Cardiobacteriales</taxon>
        <taxon>Ignatzschineriaceae</taxon>
        <taxon>Ignatzschineria</taxon>
    </lineage>
</organism>
<dbReference type="EMBL" id="QEWV01000001">
    <property type="protein sequence ID" value="PWD94261.1"/>
    <property type="molecule type" value="Genomic_DNA"/>
</dbReference>
<evidence type="ECO:0000313" key="2">
    <source>
        <dbReference type="EMBL" id="PWD86922.1"/>
    </source>
</evidence>
<protein>
    <recommendedName>
        <fullName evidence="6">DUF3137 domain-containing protein</fullName>
    </recommendedName>
</protein>
<name>A0A2U2ARN0_9GAMM</name>
<accession>A0A2U2ARN0</accession>
<comment type="caution">
    <text evidence="2">The sequence shown here is derived from an EMBL/GenBank/DDBJ whole genome shotgun (WGS) entry which is preliminary data.</text>
</comment>
<keyword evidence="1" id="KW-0472">Membrane</keyword>
<sequence length="340" mass="40138">MFPMIRHNHLLWQEITQASERIDNVQSPEELLEIVESMRKISPLQFDRRDYLLYFVADFTLLITGFYLYRETGEGLFLFLLMLALFIGIILAIRFYRREKLPQQLSKKIFQRDLLFDNQIVPIAPETLPIDQLLQQFREFNRGNYRRDIPDLLKGEVALEGHSHNQPTIDFYYFHFHYIDEEIIEEKDNAGKPKNRKVYHHYHRYGLLLDLTKLTKQLLPTLQISADRKLRSKRSDYLPASISFRKTFSLTTSEQHFAAKILTPTMVEQLLKIGKAFKNLNIELNQQLLIAFDNADIIAAEQNYDLTNIDDFILELKEKQTLPQLTAILTFTQNILNSLR</sequence>
<feature type="transmembrane region" description="Helical" evidence="1">
    <location>
        <begin position="51"/>
        <end position="69"/>
    </location>
</feature>
<dbReference type="Proteomes" id="UP000245059">
    <property type="component" value="Unassembled WGS sequence"/>
</dbReference>
<dbReference type="EMBL" id="QEWW01000002">
    <property type="protein sequence ID" value="PWD86922.1"/>
    <property type="molecule type" value="Genomic_DNA"/>
</dbReference>
<proteinExistence type="predicted"/>
<feature type="transmembrane region" description="Helical" evidence="1">
    <location>
        <begin position="75"/>
        <end position="96"/>
    </location>
</feature>
<gene>
    <name evidence="2" type="ORF">DC077_03670</name>
    <name evidence="3" type="ORF">DC078_01580</name>
</gene>
<keyword evidence="1" id="KW-0812">Transmembrane</keyword>
<evidence type="ECO:0000256" key="1">
    <source>
        <dbReference type="SAM" id="Phobius"/>
    </source>
</evidence>
<evidence type="ECO:0000313" key="3">
    <source>
        <dbReference type="EMBL" id="PWD94261.1"/>
    </source>
</evidence>
<dbReference type="Proteomes" id="UP000245217">
    <property type="component" value="Unassembled WGS sequence"/>
</dbReference>
<dbReference type="RefSeq" id="WP_109200854.1">
    <property type="nucleotide sequence ID" value="NZ_QEWS01000001.1"/>
</dbReference>
<dbReference type="AlphaFoldDB" id="A0A2U2ARN0"/>
<evidence type="ECO:0000313" key="5">
    <source>
        <dbReference type="Proteomes" id="UP000245217"/>
    </source>
</evidence>
<keyword evidence="1" id="KW-1133">Transmembrane helix</keyword>
<reference evidence="2" key="1">
    <citation type="journal article" date="2018" name="Genome Announc.">
        <title>Ignatzschineria cameli sp. nov., isolated from necrotic foot tissue of dromedaries (Camelus dromedarius) and associated maggots (Wohlfahrtia species) in Dubai.</title>
        <authorList>
            <person name="Tsang C.C."/>
            <person name="Tang J.Y."/>
            <person name="Fong J.Y."/>
            <person name="Kinne J."/>
            <person name="Lee H.H."/>
            <person name="Joseph M."/>
            <person name="Jose S."/>
            <person name="Schuster R.K."/>
            <person name="Tang Y."/>
            <person name="Sivakumar S."/>
            <person name="Chen J.H."/>
            <person name="Teng J.L."/>
            <person name="Lau S.K."/>
            <person name="Wernery U."/>
            <person name="Woo P.C."/>
        </authorList>
    </citation>
    <scope>NUCLEOTIDE SEQUENCE</scope>
    <source>
        <strain evidence="2">UAE-HKU57</strain>
        <strain evidence="3">UAE-HKU58</strain>
    </source>
</reference>